<comment type="subunit">
    <text evidence="3">Homohexamer.</text>
</comment>
<dbReference type="GO" id="GO:0005524">
    <property type="term" value="F:ATP binding"/>
    <property type="evidence" value="ECO:0007669"/>
    <property type="project" value="UniProtKB-KW"/>
</dbReference>
<dbReference type="InterPro" id="IPR011126">
    <property type="entry name" value="Hpr_kin/Pase_Hpr_N"/>
</dbReference>
<keyword evidence="4" id="KW-0723">Serine/threonine-protein kinase</keyword>
<dbReference type="NCBIfam" id="TIGR00679">
    <property type="entry name" value="hpr-ser"/>
    <property type="match status" value="1"/>
</dbReference>
<dbReference type="PANTHER" id="PTHR30305:SF1">
    <property type="entry name" value="HPR KINASE_PHOSPHORYLASE"/>
    <property type="match status" value="1"/>
</dbReference>
<dbReference type="SUPFAM" id="SSF75138">
    <property type="entry name" value="HprK N-terminal domain-like"/>
    <property type="match status" value="1"/>
</dbReference>
<dbReference type="GO" id="GO:0000155">
    <property type="term" value="F:phosphorelay sensor kinase activity"/>
    <property type="evidence" value="ECO:0007669"/>
    <property type="project" value="InterPro"/>
</dbReference>
<accession>A0AAT9FRY9</accession>
<organism evidence="13">
    <name type="scientific">Oceaniferula spumae</name>
    <dbReference type="NCBI Taxonomy" id="2979115"/>
    <lineage>
        <taxon>Bacteria</taxon>
        <taxon>Pseudomonadati</taxon>
        <taxon>Verrucomicrobiota</taxon>
        <taxon>Verrucomicrobiia</taxon>
        <taxon>Verrucomicrobiales</taxon>
        <taxon>Verrucomicrobiaceae</taxon>
        <taxon>Oceaniferula</taxon>
    </lineage>
</organism>
<evidence type="ECO:0000256" key="6">
    <source>
        <dbReference type="ARBA" id="ARBA00022741"/>
    </source>
</evidence>
<evidence type="ECO:0000256" key="1">
    <source>
        <dbReference type="ARBA" id="ARBA00001120"/>
    </source>
</evidence>
<gene>
    <name evidence="13" type="primary">hprK</name>
    <name evidence="13" type="ORF">NT6N_36970</name>
</gene>
<keyword evidence="8" id="KW-0067">ATP-binding</keyword>
<dbReference type="PANTHER" id="PTHR30305">
    <property type="entry name" value="PROTEIN YJDM-RELATED"/>
    <property type="match status" value="1"/>
</dbReference>
<dbReference type="GO" id="GO:0006109">
    <property type="term" value="P:regulation of carbohydrate metabolic process"/>
    <property type="evidence" value="ECO:0007669"/>
    <property type="project" value="InterPro"/>
</dbReference>
<evidence type="ECO:0000256" key="10">
    <source>
        <dbReference type="ARBA" id="ARBA00047657"/>
    </source>
</evidence>
<dbReference type="InterPro" id="IPR028979">
    <property type="entry name" value="Ser_kin/Pase_Hpr-like_N_sf"/>
</dbReference>
<evidence type="ECO:0000313" key="13">
    <source>
        <dbReference type="EMBL" id="BDS08657.1"/>
    </source>
</evidence>
<evidence type="ECO:0000256" key="8">
    <source>
        <dbReference type="ARBA" id="ARBA00022840"/>
    </source>
</evidence>
<sequence length="324" mass="35875">MPKKHKRKRISHLSVGDFFKRHGEFLKLELQGKSVGYERNILEPTINHPGLALAGFLSYFAYKRVQVLGNSEQSYLNKLEEEERIQRFSMICQRDIPCIVTSRGKELTPDLLKVANEHGIAVFSTTMVTMKFVNAATLRLENDFAESTTRHGCMVDFRGIGVLIMGDSGAGKSEVAIGLLERGGALVADDMVIIHKIGGELVASTKEFSRGFIEMRGVGIINVGNIFGLGSIRPTKRLDLVVTLKPHADLNKVDRLGVNRKSYRILGQGVTHVEIPVAPGRDTTRLVAITCLEHQLRTMGYDMAAEFNQRLLDKMAPGQFGPGI</sequence>
<dbReference type="AlphaFoldDB" id="A0AAT9FRY9"/>
<dbReference type="KEGG" id="osu:NT6N_36970"/>
<comment type="catalytic activity">
    <reaction evidence="1">
        <text>[HPr protein]-L-serine + ATP = [HPr protein]-O-phospho-L-serine + ADP + H(+)</text>
        <dbReference type="Rhea" id="RHEA:46600"/>
        <dbReference type="Rhea" id="RHEA-COMP:11602"/>
        <dbReference type="Rhea" id="RHEA-COMP:11603"/>
        <dbReference type="ChEBI" id="CHEBI:15378"/>
        <dbReference type="ChEBI" id="CHEBI:29999"/>
        <dbReference type="ChEBI" id="CHEBI:30616"/>
        <dbReference type="ChEBI" id="CHEBI:83421"/>
        <dbReference type="ChEBI" id="CHEBI:456216"/>
    </reaction>
</comment>
<dbReference type="InterPro" id="IPR025662">
    <property type="entry name" value="Sigma_54_int_dom_ATP-bd_1"/>
</dbReference>
<dbReference type="Gene3D" id="3.40.50.300">
    <property type="entry name" value="P-loop containing nucleotide triphosphate hydrolases"/>
    <property type="match status" value="1"/>
</dbReference>
<dbReference type="Pfam" id="PF02603">
    <property type="entry name" value="Hpr_kinase_N"/>
    <property type="match status" value="1"/>
</dbReference>
<dbReference type="Gene3D" id="3.40.1390.20">
    <property type="entry name" value="HprK N-terminal domain-like"/>
    <property type="match status" value="1"/>
</dbReference>
<evidence type="ECO:0000259" key="12">
    <source>
        <dbReference type="Pfam" id="PF07475"/>
    </source>
</evidence>
<evidence type="ECO:0000256" key="7">
    <source>
        <dbReference type="ARBA" id="ARBA00022777"/>
    </source>
</evidence>
<dbReference type="SUPFAM" id="SSF53795">
    <property type="entry name" value="PEP carboxykinase-like"/>
    <property type="match status" value="1"/>
</dbReference>
<dbReference type="InterPro" id="IPR027417">
    <property type="entry name" value="P-loop_NTPase"/>
</dbReference>
<evidence type="ECO:0000259" key="11">
    <source>
        <dbReference type="Pfam" id="PF02603"/>
    </source>
</evidence>
<feature type="domain" description="HPr(Ser) kinase/phosphorylase N-terminal" evidence="11">
    <location>
        <begin position="14"/>
        <end position="137"/>
    </location>
</feature>
<dbReference type="Pfam" id="PF07475">
    <property type="entry name" value="Hpr_kinase_C"/>
    <property type="match status" value="1"/>
</dbReference>
<keyword evidence="6" id="KW-0547">Nucleotide-binding</keyword>
<dbReference type="InterPro" id="IPR011104">
    <property type="entry name" value="Hpr_kin/Pase_C"/>
</dbReference>
<keyword evidence="9" id="KW-0511">Multifunctional enzyme</keyword>
<evidence type="ECO:0000256" key="3">
    <source>
        <dbReference type="ARBA" id="ARBA00011643"/>
    </source>
</evidence>
<protein>
    <submittedName>
        <fullName evidence="13">HPr kinase/phosphorylase</fullName>
    </submittedName>
</protein>
<keyword evidence="7 13" id="KW-0418">Kinase</keyword>
<feature type="domain" description="HPr kinase/phosphorylase C-terminal" evidence="12">
    <location>
        <begin position="143"/>
        <end position="310"/>
    </location>
</feature>
<evidence type="ECO:0000256" key="2">
    <source>
        <dbReference type="ARBA" id="ARBA00006883"/>
    </source>
</evidence>
<dbReference type="InterPro" id="IPR003755">
    <property type="entry name" value="HPr(Ser)_kin/Pase"/>
</dbReference>
<comment type="similarity">
    <text evidence="2">Belongs to the HPrK/P family.</text>
</comment>
<comment type="catalytic activity">
    <reaction evidence="10">
        <text>[HPr protein]-O-phospho-L-serine + phosphate + H(+) = [HPr protein]-L-serine + diphosphate</text>
        <dbReference type="Rhea" id="RHEA:46604"/>
        <dbReference type="Rhea" id="RHEA-COMP:11602"/>
        <dbReference type="Rhea" id="RHEA-COMP:11603"/>
        <dbReference type="ChEBI" id="CHEBI:15378"/>
        <dbReference type="ChEBI" id="CHEBI:29999"/>
        <dbReference type="ChEBI" id="CHEBI:33019"/>
        <dbReference type="ChEBI" id="CHEBI:43474"/>
        <dbReference type="ChEBI" id="CHEBI:83421"/>
    </reaction>
</comment>
<proteinExistence type="inferred from homology"/>
<dbReference type="EMBL" id="AP026866">
    <property type="protein sequence ID" value="BDS08657.1"/>
    <property type="molecule type" value="Genomic_DNA"/>
</dbReference>
<dbReference type="CDD" id="cd01918">
    <property type="entry name" value="HprK_C"/>
    <property type="match status" value="1"/>
</dbReference>
<evidence type="ECO:0000256" key="5">
    <source>
        <dbReference type="ARBA" id="ARBA00022679"/>
    </source>
</evidence>
<dbReference type="GO" id="GO:0004674">
    <property type="term" value="F:protein serine/threonine kinase activity"/>
    <property type="evidence" value="ECO:0007669"/>
    <property type="project" value="UniProtKB-KW"/>
</dbReference>
<keyword evidence="5" id="KW-0808">Transferase</keyword>
<evidence type="ECO:0000256" key="4">
    <source>
        <dbReference type="ARBA" id="ARBA00022527"/>
    </source>
</evidence>
<name>A0AAT9FRY9_9BACT</name>
<reference evidence="13" key="1">
    <citation type="submission" date="2024-07" db="EMBL/GenBank/DDBJ databases">
        <title>Complete genome sequence of Verrucomicrobiaceae bacterium NT6N.</title>
        <authorList>
            <person name="Huang C."/>
            <person name="Takami H."/>
            <person name="Hamasaki K."/>
        </authorList>
    </citation>
    <scope>NUCLEOTIDE SEQUENCE</scope>
    <source>
        <strain evidence="13">NT6N</strain>
    </source>
</reference>
<evidence type="ECO:0000256" key="9">
    <source>
        <dbReference type="ARBA" id="ARBA00023268"/>
    </source>
</evidence>
<dbReference type="PROSITE" id="PS00675">
    <property type="entry name" value="SIGMA54_INTERACT_1"/>
    <property type="match status" value="1"/>
</dbReference>